<organism evidence="9 10">
    <name type="scientific">Cotesia congregata</name>
    <name type="common">Parasitoid wasp</name>
    <name type="synonym">Apanteles congregatus</name>
    <dbReference type="NCBI Taxonomy" id="51543"/>
    <lineage>
        <taxon>Eukaryota</taxon>
        <taxon>Metazoa</taxon>
        <taxon>Ecdysozoa</taxon>
        <taxon>Arthropoda</taxon>
        <taxon>Hexapoda</taxon>
        <taxon>Insecta</taxon>
        <taxon>Pterygota</taxon>
        <taxon>Neoptera</taxon>
        <taxon>Endopterygota</taxon>
        <taxon>Hymenoptera</taxon>
        <taxon>Apocrita</taxon>
        <taxon>Ichneumonoidea</taxon>
        <taxon>Braconidae</taxon>
        <taxon>Microgastrinae</taxon>
        <taxon>Cotesia</taxon>
    </lineage>
</organism>
<feature type="transmembrane region" description="Helical" evidence="7">
    <location>
        <begin position="413"/>
        <end position="432"/>
    </location>
</feature>
<dbReference type="InterPro" id="IPR045119">
    <property type="entry name" value="SUN1-5"/>
</dbReference>
<dbReference type="Proteomes" id="UP000786811">
    <property type="component" value="Unassembled WGS sequence"/>
</dbReference>
<evidence type="ECO:0000256" key="4">
    <source>
        <dbReference type="ARBA" id="ARBA00023054"/>
    </source>
</evidence>
<comment type="caution">
    <text evidence="9">The sequence shown here is derived from an EMBL/GenBank/DDBJ whole genome shotgun (WGS) entry which is preliminary data.</text>
</comment>
<gene>
    <name evidence="9" type="ORF">HICCMSTLAB_LOCUS8261</name>
</gene>
<keyword evidence="10" id="KW-1185">Reference proteome</keyword>
<dbReference type="Gene3D" id="2.60.120.260">
    <property type="entry name" value="Galactose-binding domain-like"/>
    <property type="match status" value="1"/>
</dbReference>
<evidence type="ECO:0000256" key="2">
    <source>
        <dbReference type="ARBA" id="ARBA00022692"/>
    </source>
</evidence>
<evidence type="ECO:0000256" key="3">
    <source>
        <dbReference type="ARBA" id="ARBA00022989"/>
    </source>
</evidence>
<evidence type="ECO:0000256" key="1">
    <source>
        <dbReference type="ARBA" id="ARBA00004370"/>
    </source>
</evidence>
<reference evidence="9" key="1">
    <citation type="submission" date="2021-04" db="EMBL/GenBank/DDBJ databases">
        <authorList>
            <person name="Chebbi M.A.C M."/>
        </authorList>
    </citation>
    <scope>NUCLEOTIDE SEQUENCE</scope>
</reference>
<evidence type="ECO:0000256" key="6">
    <source>
        <dbReference type="SAM" id="MobiDB-lite"/>
    </source>
</evidence>
<dbReference type="PANTHER" id="PTHR12911">
    <property type="entry name" value="SAD1/UNC-84-LIKE PROTEIN-RELATED"/>
    <property type="match status" value="1"/>
</dbReference>
<feature type="region of interest" description="Disordered" evidence="6">
    <location>
        <begin position="119"/>
        <end position="160"/>
    </location>
</feature>
<dbReference type="EMBL" id="CAJNRD030001121">
    <property type="protein sequence ID" value="CAG5096541.1"/>
    <property type="molecule type" value="Genomic_DNA"/>
</dbReference>
<accession>A0A8J2HGJ3</accession>
<dbReference type="GO" id="GO:0043495">
    <property type="term" value="F:protein-membrane adaptor activity"/>
    <property type="evidence" value="ECO:0007669"/>
    <property type="project" value="TreeGrafter"/>
</dbReference>
<keyword evidence="4" id="KW-0175">Coiled coil</keyword>
<comment type="subcellular location">
    <subcellularLocation>
        <location evidence="1">Membrane</location>
    </subcellularLocation>
</comment>
<feature type="region of interest" description="Disordered" evidence="6">
    <location>
        <begin position="62"/>
        <end position="93"/>
    </location>
</feature>
<dbReference type="OrthoDB" id="342281at2759"/>
<dbReference type="FunFam" id="2.60.120.260:FF:000009">
    <property type="entry name" value="SUN domain-containing protein 1 isoform X1"/>
    <property type="match status" value="1"/>
</dbReference>
<evidence type="ECO:0000313" key="9">
    <source>
        <dbReference type="EMBL" id="CAG5096541.1"/>
    </source>
</evidence>
<evidence type="ECO:0000259" key="8">
    <source>
        <dbReference type="PROSITE" id="PS51469"/>
    </source>
</evidence>
<dbReference type="Pfam" id="PF07738">
    <property type="entry name" value="Sad1_UNC"/>
    <property type="match status" value="1"/>
</dbReference>
<feature type="domain" description="SUN" evidence="8">
    <location>
        <begin position="690"/>
        <end position="853"/>
    </location>
</feature>
<protein>
    <submittedName>
        <fullName evidence="9">Similar to SUN1: SUN domain-containing protein 1 (Homo sapiens)</fullName>
    </submittedName>
</protein>
<dbReference type="PANTHER" id="PTHR12911:SF8">
    <property type="entry name" value="KLAROID PROTEIN-RELATED"/>
    <property type="match status" value="1"/>
</dbReference>
<proteinExistence type="predicted"/>
<name>A0A8J2HGJ3_COTCN</name>
<evidence type="ECO:0000256" key="7">
    <source>
        <dbReference type="SAM" id="Phobius"/>
    </source>
</evidence>
<dbReference type="GO" id="GO:0034993">
    <property type="term" value="C:meiotic nuclear membrane microtubule tethering complex"/>
    <property type="evidence" value="ECO:0007669"/>
    <property type="project" value="TreeGrafter"/>
</dbReference>
<feature type="transmembrane region" description="Helical" evidence="7">
    <location>
        <begin position="444"/>
        <end position="463"/>
    </location>
</feature>
<keyword evidence="5 7" id="KW-0472">Membrane</keyword>
<evidence type="ECO:0000256" key="5">
    <source>
        <dbReference type="ARBA" id="ARBA00023136"/>
    </source>
</evidence>
<dbReference type="PROSITE" id="PS51469">
    <property type="entry name" value="SUN"/>
    <property type="match status" value="1"/>
</dbReference>
<sequence>MDAIFQIETSGMMFNAFKAKTMDEETHHYDLRSRSRSRSHTPMVFNQNLIDFNTYDHRYLRDRGSKERSQTPVEVSSSRRSESRSLPRSTLKNDTIKEELQQNIEDIQKAQITVEYERQNEKSALSTVKKVDKRSERRRVRRQDNVNGQGELKESKSIKISSKSLSPNKIITSDYSSDEGKFHDSSRSPRSAYEIYKQAGDWWDVFPKTDYTYSPTSRCRYEIAPGILAMPNMSRTSIHLACGSNCSSLIYSQQDSTLSQRNRTRSFNYLEKDITDAVNQNRLNEEQHFYSFSYDTARQSDLHIYNQTQIDKSRNLDTSSYAEFENRFNSSSHINSNTELSEALQLNTNNNKKWTISWFEKIKNVLTLLFINLFQFVGIKMLKKNSTTSHNYWQYQESTLTKIWKKMFRVIQYSYLLLMRALFFDSWILRCVSTFSKSLRRHSSKWIIFFLPLLLFLLGYWFYPYGENLGFPSFSRTDFSQFSTTKKSLTPINPIEPLEKNSFIINDAIQEKISQQIISLIDRVEKLEAIEQNSEKNILSLNQSHAKLKVDEAKVWKLYEKKISVLEDRVINAQHILEYQNNEKRNTFDEIQNIKTELNNIQSLYANLKTCCDKSISPKEINEIFTNLLISSDNYNKKSDGEDLKTLKCEHLPNTSSLSEEHIKNIVKEILKTYNADKTGKVDYALESAGGQIISIRCTQSYSVNTRAFKVLGFTLYYESSDPRTVIQGHSLQPGVCWAFQDFPGYLVIKLRSPIQVTGFTVEHAPKSILPNNEIKSAPKKFNIWGLKEENDSDPVLFGEYEFLDNDESLQYFPVQNLNVVEPYEFIELKIHSNHGQLDYTCLYRFRVHGTLI</sequence>
<evidence type="ECO:0000313" key="10">
    <source>
        <dbReference type="Proteomes" id="UP000786811"/>
    </source>
</evidence>
<dbReference type="InterPro" id="IPR012919">
    <property type="entry name" value="SUN_dom"/>
</dbReference>
<dbReference type="AlphaFoldDB" id="A0A8J2HGJ3"/>
<keyword evidence="3 7" id="KW-1133">Transmembrane helix</keyword>
<keyword evidence="2 7" id="KW-0812">Transmembrane</keyword>